<keyword evidence="2" id="KW-1185">Reference proteome</keyword>
<dbReference type="EMBL" id="CP002364">
    <property type="protein sequence ID" value="ADW16746.1"/>
    <property type="molecule type" value="Genomic_DNA"/>
</dbReference>
<dbReference type="KEGG" id="dpr:Despr_0570"/>
<evidence type="ECO:0000313" key="2">
    <source>
        <dbReference type="Proteomes" id="UP000006365"/>
    </source>
</evidence>
<sequence length="1063" mass="121087">MNQRPSRLFFDRNDYKLLSIVNDVLKRGSRPQSLSSLMAPYMHPHGIKEMAAPSGLRIAYAIVSLLGSLEAGKAQDRIAALRSLREEVFSSATSFYHKNTARVLVQIMKELVRSEGNQLRQLKLAHDFRMVYTGKPRRVREELAKYHLLEMPEEWNQFAFDDHVHDANTKGRKSPTHLLMDAWIKGIRKLTVVYYNHVEREVVEELLEAGAILDIHVRIGIELSARFRDKFVRFIWELEGFFDTNNLLQFLQEKSVAEMMEQGRQVSLYQQHYVLDVFNEFNTKHRLTLDEELGLESTPLHLADFLHFVGTGQPSLLHLAKFIQNQYHTLLDAEVLEIHAHHSGDVKKREELLLHCSRKMQLLGLESLINRFLQPYRNPGLHDPTVPHEQGMPPLLNLSPPELLARLASMHSGSRFTLNLSNLTIQDTLELLFVCEGRITHIESFNLKDSAHGMTALASVKDSGFAGEAVDITSPARNYQLINALQKALNEDNVISLKRAIRSIIWDFERTRLLVEKRLEESREKTPPEDNTKLRAECEAMNRRKTALLDILLNIESFHNHYNKRYLGSRIGSGSTGQSQLQYGMGLVALDTLPPRAVRTVLREHRAGQRKLIPVTARMISHQHVRGSDPVSVPWHRRALHRLPGLRRNGTQTWHDWTLDRFEIHPGIDGNIGTLGGIRRSPRVEIHPELSVNSEKIGQPFRYLNSHLRNTLKVLAGFIPAFLTFSLTKDWWVLAYLGAFIWFGITGIRNIIQSILGGGGLKRSPLLPWNSLVSWSRIADSLFFTGFSVPLLDYLVKTLFLQQHLGVTTSTSPLALYSVMALANGIYISTHNILRGLPRSAAVGNLFRSLLSIPLAILFNDTLAMGLHMANVPGVEDGLQKWAAVISKLASDCVAAVIEGLADRQNNIRIRLIDYRDKISQLFSVFARLDVLFPEEDVLDLLQDPKILIAAIHDEARELEKVIIVNALDLMYIWMFQPRSRKALQQIAATMSTEEWLIFHRSQLVLNRHREISQVFVDGLVGRNFAKALSFYLDRSDTYLHDMAEMGKIREKMAKKQGLSYTA</sequence>
<organism evidence="1 2">
    <name type="scientific">Desulfobulbus propionicus (strain ATCC 33891 / DSM 2032 / VKM B-1956 / 1pr3)</name>
    <dbReference type="NCBI Taxonomy" id="577650"/>
    <lineage>
        <taxon>Bacteria</taxon>
        <taxon>Pseudomonadati</taxon>
        <taxon>Thermodesulfobacteriota</taxon>
        <taxon>Desulfobulbia</taxon>
        <taxon>Desulfobulbales</taxon>
        <taxon>Desulfobulbaceae</taxon>
        <taxon>Desulfobulbus</taxon>
    </lineage>
</organism>
<gene>
    <name evidence="1" type="ordered locus">Despr_0570</name>
</gene>
<dbReference type="AlphaFoldDB" id="A0A7U3YJX1"/>
<dbReference type="Proteomes" id="UP000006365">
    <property type="component" value="Chromosome"/>
</dbReference>
<name>A0A7U3YJX1_DESPD</name>
<proteinExistence type="predicted"/>
<evidence type="ECO:0000313" key="1">
    <source>
        <dbReference type="EMBL" id="ADW16746.1"/>
    </source>
</evidence>
<dbReference type="RefSeq" id="WP_015723291.1">
    <property type="nucleotide sequence ID" value="NC_014972.1"/>
</dbReference>
<protein>
    <submittedName>
        <fullName evidence="1">Uncharacterized protein</fullName>
    </submittedName>
</protein>
<accession>A0A7U3YJX1</accession>
<reference evidence="1 2" key="1">
    <citation type="journal article" date="2011" name="Stand. Genomic Sci.">
        <title>Complete genome sequence of Desulfobulbus propionicus type strain (1pr3).</title>
        <authorList>
            <person name="Pagani I."/>
            <person name="Lapidus A."/>
            <person name="Nolan M."/>
            <person name="Lucas S."/>
            <person name="Hammon N."/>
            <person name="Deshpande S."/>
            <person name="Cheng J.F."/>
            <person name="Chertkov O."/>
            <person name="Davenport K."/>
            <person name="Tapia R."/>
            <person name="Han C."/>
            <person name="Goodwin L."/>
            <person name="Pitluck S."/>
            <person name="Liolios K."/>
            <person name="Mavromatis K."/>
            <person name="Ivanova N."/>
            <person name="Mikhailova N."/>
            <person name="Pati A."/>
            <person name="Chen A."/>
            <person name="Palaniappan K."/>
            <person name="Land M."/>
            <person name="Hauser L."/>
            <person name="Chang Y.J."/>
            <person name="Jeffries C.D."/>
            <person name="Detter J.C."/>
            <person name="Brambilla E."/>
            <person name="Kannan K.P."/>
            <person name="Djao O.D."/>
            <person name="Rohde M."/>
            <person name="Pukall R."/>
            <person name="Spring S."/>
            <person name="Goker M."/>
            <person name="Sikorski J."/>
            <person name="Woyke T."/>
            <person name="Bristow J."/>
            <person name="Eisen J.A."/>
            <person name="Markowitz V."/>
            <person name="Hugenholtz P."/>
            <person name="Kyrpides N.C."/>
            <person name="Klenk H.P."/>
        </authorList>
    </citation>
    <scope>NUCLEOTIDE SEQUENCE [LARGE SCALE GENOMIC DNA]</scope>
    <source>
        <strain evidence="2">ATCC 33891 / DSM 2032 / 1pr3</strain>
    </source>
</reference>